<sequence length="674" mass="74506">MSDLCMYELEDIVWDEFDESDDHIVPHPAEEHNDECVVESYIHKRTRHEVTGVASNADTIAHKKICQKEEETSLLSLKGKKEIMLEKGSWSHLCDGDLNKRASSSASDDNSNLSQCLKSSHMEPIGTELCEDDCVLGDQGAAMDNGFYSLGNVNPTEDDLNFYNIDQQDKVNNDLLYYGWPDIENFEDVDRMFRSCDSTFGLGIDDAEFGWVSSSHAVEGSDDKLKSGFKISGLEANGYSSVTEHHEGQNNTAPLVNDSDKKFTTSSWNLSSLNLDAGGSAAGTHTTFSNVAETVSQVDNGQQINQRESKTKRRKPSEGKRKTRHLENYDSFLPNDNKKQSGVLRHPFGNSKNQSSSLGTPQQRQRLHHNGLQAEICFANSNFGHQSNQVSASRDLFGNKSEDTSHPSKSRMDSLYTSNHMQSAESSHDISFQTPAVAGDKKKGPCHHHKLSSHPEKFMVQTEYYDSVSLQKQANNFEGEVEGHSEVTGSGTGIQSELDSSYVQESCMSSGLDEISLEASSFHQFLHVMEQLDIRTKLCIRDSLYRLAKSAEQRHKCANGNRDDKDASGAFMSDETNEFTGFMDMETNTNPIDRSIAHLLFHRPSDSSAVPAFDVSPVTSRVKVIDSRSGHLLKVEIGVSQEETAPAAPAAATVVTTGTSGKTLHQLKANEKFS</sequence>
<comment type="caution">
    <text evidence="2">The sequence shown here is derived from an EMBL/GenBank/DDBJ whole genome shotgun (WGS) entry which is preliminary data.</text>
</comment>
<feature type="compositionally biased region" description="Basic and acidic residues" evidence="1">
    <location>
        <begin position="316"/>
        <end position="328"/>
    </location>
</feature>
<feature type="compositionally biased region" description="Basic and acidic residues" evidence="1">
    <location>
        <begin position="400"/>
        <end position="412"/>
    </location>
</feature>
<keyword evidence="3" id="KW-1185">Reference proteome</keyword>
<name>A0AAD3SSK2_NEPGR</name>
<dbReference type="PANTHER" id="PTHR33334">
    <property type="entry name" value="PROTEIN LNK1"/>
    <property type="match status" value="1"/>
</dbReference>
<dbReference type="GO" id="GO:0007623">
    <property type="term" value="P:circadian rhythm"/>
    <property type="evidence" value="ECO:0007669"/>
    <property type="project" value="InterPro"/>
</dbReference>
<dbReference type="AlphaFoldDB" id="A0AAD3SSK2"/>
<evidence type="ECO:0008006" key="4">
    <source>
        <dbReference type="Google" id="ProtNLM"/>
    </source>
</evidence>
<dbReference type="EMBL" id="BSYO01000016">
    <property type="protein sequence ID" value="GMH16387.1"/>
    <property type="molecule type" value="Genomic_DNA"/>
</dbReference>
<dbReference type="InterPro" id="IPR039928">
    <property type="entry name" value="LNK"/>
</dbReference>
<dbReference type="Proteomes" id="UP001279734">
    <property type="component" value="Unassembled WGS sequence"/>
</dbReference>
<evidence type="ECO:0000313" key="2">
    <source>
        <dbReference type="EMBL" id="GMH16387.1"/>
    </source>
</evidence>
<gene>
    <name evidence="2" type="ORF">Nepgr_018228</name>
</gene>
<feature type="region of interest" description="Disordered" evidence="1">
    <location>
        <begin position="396"/>
        <end position="428"/>
    </location>
</feature>
<feature type="compositionally biased region" description="Polar residues" evidence="1">
    <location>
        <begin position="415"/>
        <end position="428"/>
    </location>
</feature>
<evidence type="ECO:0000256" key="1">
    <source>
        <dbReference type="SAM" id="MobiDB-lite"/>
    </source>
</evidence>
<proteinExistence type="predicted"/>
<feature type="compositionally biased region" description="Polar residues" evidence="1">
    <location>
        <begin position="295"/>
        <end position="306"/>
    </location>
</feature>
<evidence type="ECO:0000313" key="3">
    <source>
        <dbReference type="Proteomes" id="UP001279734"/>
    </source>
</evidence>
<accession>A0AAD3SSK2</accession>
<dbReference type="PANTHER" id="PTHR33334:SF8">
    <property type="entry name" value="PROTEIN LNK1"/>
    <property type="match status" value="1"/>
</dbReference>
<reference evidence="2" key="1">
    <citation type="submission" date="2023-05" db="EMBL/GenBank/DDBJ databases">
        <title>Nepenthes gracilis genome sequencing.</title>
        <authorList>
            <person name="Fukushima K."/>
        </authorList>
    </citation>
    <scope>NUCLEOTIDE SEQUENCE</scope>
    <source>
        <strain evidence="2">SING2019-196</strain>
    </source>
</reference>
<protein>
    <recommendedName>
        <fullName evidence="4">Protein LNK1</fullName>
    </recommendedName>
</protein>
<organism evidence="2 3">
    <name type="scientific">Nepenthes gracilis</name>
    <name type="common">Slender pitcher plant</name>
    <dbReference type="NCBI Taxonomy" id="150966"/>
    <lineage>
        <taxon>Eukaryota</taxon>
        <taxon>Viridiplantae</taxon>
        <taxon>Streptophyta</taxon>
        <taxon>Embryophyta</taxon>
        <taxon>Tracheophyta</taxon>
        <taxon>Spermatophyta</taxon>
        <taxon>Magnoliopsida</taxon>
        <taxon>eudicotyledons</taxon>
        <taxon>Gunneridae</taxon>
        <taxon>Pentapetalae</taxon>
        <taxon>Caryophyllales</taxon>
        <taxon>Nepenthaceae</taxon>
        <taxon>Nepenthes</taxon>
    </lineage>
</organism>
<feature type="region of interest" description="Disordered" evidence="1">
    <location>
        <begin position="295"/>
        <end position="366"/>
    </location>
</feature>
<feature type="compositionally biased region" description="Polar residues" evidence="1">
    <location>
        <begin position="350"/>
        <end position="364"/>
    </location>
</feature>
<dbReference type="GO" id="GO:0006355">
    <property type="term" value="P:regulation of DNA-templated transcription"/>
    <property type="evidence" value="ECO:0007669"/>
    <property type="project" value="InterPro"/>
</dbReference>